<feature type="compositionally biased region" description="Basic residues" evidence="1">
    <location>
        <begin position="240"/>
        <end position="262"/>
    </location>
</feature>
<keyword evidence="3" id="KW-1185">Reference proteome</keyword>
<sequence>MDRYIFAKVIRALAVGGDISNARAYATNAYGAASPATQWLATKAAALETGDIEDPDGIGLSGIGDFVSLVQRENLITKIRDALGGGFREMVPFRAVTLETEIAGASWTAEAALKVVDANTAFGLQRFGVRKCTGTLIATAELVRFVNERSDAVLQRGLARAVAGEISRTFAGNSAPSDASPRRHLPRHRCGRVQRRYRSRCDRTARRLRRRSVQFMFHHAASARGTAEPLGPRHDQRGGRSARGHGGRHLGRHPCRRHRADRRARGAAVRRSGPAGRHWSGHRECRRRKRTEDAGDMAEQPVRAAKRAVHQLGFARYRLRAMDKRRGRHQKE</sequence>
<feature type="region of interest" description="Disordered" evidence="1">
    <location>
        <begin position="220"/>
        <end position="304"/>
    </location>
</feature>
<dbReference type="AlphaFoldDB" id="A0A7W8QAL5"/>
<feature type="region of interest" description="Disordered" evidence="1">
    <location>
        <begin position="170"/>
        <end position="198"/>
    </location>
</feature>
<dbReference type="EMBL" id="JACHDD010000007">
    <property type="protein sequence ID" value="MBB5426165.1"/>
    <property type="molecule type" value="Genomic_DNA"/>
</dbReference>
<dbReference type="Proteomes" id="UP000592780">
    <property type="component" value="Unassembled WGS sequence"/>
</dbReference>
<organism evidence="2 3">
    <name type="scientific">Paraburkholderia atlantica</name>
    <dbReference type="NCBI Taxonomy" id="2654982"/>
    <lineage>
        <taxon>Bacteria</taxon>
        <taxon>Pseudomonadati</taxon>
        <taxon>Pseudomonadota</taxon>
        <taxon>Betaproteobacteria</taxon>
        <taxon>Burkholderiales</taxon>
        <taxon>Burkholderiaceae</taxon>
        <taxon>Paraburkholderia</taxon>
    </lineage>
</organism>
<evidence type="ECO:0000256" key="1">
    <source>
        <dbReference type="SAM" id="MobiDB-lite"/>
    </source>
</evidence>
<gene>
    <name evidence="2" type="ORF">HDG40_004339</name>
</gene>
<proteinExistence type="predicted"/>
<name>A0A7W8QAL5_PARAM</name>
<evidence type="ECO:0000313" key="2">
    <source>
        <dbReference type="EMBL" id="MBB5426165.1"/>
    </source>
</evidence>
<evidence type="ECO:0000313" key="3">
    <source>
        <dbReference type="Proteomes" id="UP000592780"/>
    </source>
</evidence>
<protein>
    <submittedName>
        <fullName evidence="2">Uncharacterized protein</fullName>
    </submittedName>
</protein>
<feature type="compositionally biased region" description="Low complexity" evidence="1">
    <location>
        <begin position="266"/>
        <end position="277"/>
    </location>
</feature>
<reference evidence="2 3" key="1">
    <citation type="submission" date="2020-08" db="EMBL/GenBank/DDBJ databases">
        <title>Genomic Encyclopedia of Type Strains, Phase IV (KMG-V): Genome sequencing to study the core and pangenomes of soil and plant-associated prokaryotes.</title>
        <authorList>
            <person name="Whitman W."/>
        </authorList>
    </citation>
    <scope>NUCLEOTIDE SEQUENCE [LARGE SCALE GENOMIC DNA]</scope>
    <source>
        <strain evidence="2 3">JPY158</strain>
    </source>
</reference>
<comment type="caution">
    <text evidence="2">The sequence shown here is derived from an EMBL/GenBank/DDBJ whole genome shotgun (WGS) entry which is preliminary data.</text>
</comment>
<feature type="compositionally biased region" description="Basic residues" evidence="1">
    <location>
        <begin position="182"/>
        <end position="198"/>
    </location>
</feature>
<accession>A0A7W8QAL5</accession>
<dbReference type="RefSeq" id="WP_184131172.1">
    <property type="nucleotide sequence ID" value="NZ_JACHDD010000007.1"/>
</dbReference>